<organism evidence="1 2">
    <name type="scientific">Romanomermis culicivorax</name>
    <name type="common">Nematode worm</name>
    <dbReference type="NCBI Taxonomy" id="13658"/>
    <lineage>
        <taxon>Eukaryota</taxon>
        <taxon>Metazoa</taxon>
        <taxon>Ecdysozoa</taxon>
        <taxon>Nematoda</taxon>
        <taxon>Enoplea</taxon>
        <taxon>Dorylaimia</taxon>
        <taxon>Mermithida</taxon>
        <taxon>Mermithoidea</taxon>
        <taxon>Mermithidae</taxon>
        <taxon>Romanomermis</taxon>
    </lineage>
</organism>
<dbReference type="AlphaFoldDB" id="A0A915ILT0"/>
<reference evidence="2" key="1">
    <citation type="submission" date="2022-11" db="UniProtKB">
        <authorList>
            <consortium name="WormBaseParasite"/>
        </authorList>
    </citation>
    <scope>IDENTIFICATION</scope>
</reference>
<evidence type="ECO:0000313" key="1">
    <source>
        <dbReference type="Proteomes" id="UP000887565"/>
    </source>
</evidence>
<accession>A0A915ILT0</accession>
<name>A0A915ILT0_ROMCU</name>
<evidence type="ECO:0000313" key="2">
    <source>
        <dbReference type="WBParaSite" id="nRc.2.0.1.t14418-RA"/>
    </source>
</evidence>
<keyword evidence="1" id="KW-1185">Reference proteome</keyword>
<sequence>MSSSMSLRKSLIDAEETIRSAPAGGSVGVEVVTIISNFVMLRFKISFEQLIIGQFRGRWQHQVVQQFFSAQHMCPGHSRQQVCIDGGQEGKPILKIDIADQAGIEVEPAVRGGQQLGKEENY</sequence>
<dbReference type="WBParaSite" id="nRc.2.0.1.t14418-RA">
    <property type="protein sequence ID" value="nRc.2.0.1.t14418-RA"/>
    <property type="gene ID" value="nRc.2.0.1.g14418"/>
</dbReference>
<dbReference type="Proteomes" id="UP000887565">
    <property type="component" value="Unplaced"/>
</dbReference>
<protein>
    <submittedName>
        <fullName evidence="2">Uncharacterized protein</fullName>
    </submittedName>
</protein>
<proteinExistence type="predicted"/>